<keyword evidence="4" id="KW-0238">DNA-binding</keyword>
<organism evidence="9">
    <name type="scientific">Penaeus vannamei</name>
    <name type="common">Whiteleg shrimp</name>
    <name type="synonym">Litopenaeus vannamei</name>
    <dbReference type="NCBI Taxonomy" id="6689"/>
    <lineage>
        <taxon>Eukaryota</taxon>
        <taxon>Metazoa</taxon>
        <taxon>Ecdysozoa</taxon>
        <taxon>Arthropoda</taxon>
        <taxon>Crustacea</taxon>
        <taxon>Multicrustacea</taxon>
        <taxon>Malacostraca</taxon>
        <taxon>Eumalacostraca</taxon>
        <taxon>Eucarida</taxon>
        <taxon>Decapoda</taxon>
        <taxon>Dendrobranchiata</taxon>
        <taxon>Penaeoidea</taxon>
        <taxon>Penaeidae</taxon>
        <taxon>Penaeus</taxon>
    </lineage>
</organism>
<dbReference type="STRING" id="6689.M9T1Z8"/>
<dbReference type="GO" id="GO:0000977">
    <property type="term" value="F:RNA polymerase II transcription regulatory region sequence-specific DNA binding"/>
    <property type="evidence" value="ECO:0007669"/>
    <property type="project" value="TreeGrafter"/>
</dbReference>
<proteinExistence type="evidence at transcript level"/>
<dbReference type="InterPro" id="IPR004827">
    <property type="entry name" value="bZIP"/>
</dbReference>
<dbReference type="OrthoDB" id="5847285at2759"/>
<name>M9T1Z8_PENVA</name>
<accession>M9T1Z8</accession>
<evidence type="ECO:0000256" key="7">
    <source>
        <dbReference type="SAM" id="MobiDB-lite"/>
    </source>
</evidence>
<evidence type="ECO:0000313" key="11">
    <source>
        <dbReference type="Proteomes" id="UP000283509"/>
    </source>
</evidence>
<protein>
    <submittedName>
        <fullName evidence="9">Activating transcription factor 4</fullName>
    </submittedName>
</protein>
<keyword evidence="5" id="KW-0804">Transcription</keyword>
<dbReference type="Proteomes" id="UP000283509">
    <property type="component" value="Unassembled WGS sequence"/>
</dbReference>
<dbReference type="SMART" id="SM00338">
    <property type="entry name" value="BRLZ"/>
    <property type="match status" value="1"/>
</dbReference>
<comment type="subcellular location">
    <subcellularLocation>
        <location evidence="1">Nucleus</location>
    </subcellularLocation>
</comment>
<feature type="region of interest" description="Disordered" evidence="7">
    <location>
        <begin position="275"/>
        <end position="297"/>
    </location>
</feature>
<reference evidence="9" key="1">
    <citation type="submission" date="2012-10" db="EMBL/GenBank/DDBJ databases">
        <authorList>
            <person name="Chen Y.-H."/>
            <person name="Pang L.-R."/>
            <person name="Li X.-Y."/>
            <person name="He J.-G."/>
        </authorList>
    </citation>
    <scope>NUCLEOTIDE SEQUENCE</scope>
</reference>
<dbReference type="EMBL" id="QCYY01002778">
    <property type="protein sequence ID" value="ROT67691.1"/>
    <property type="molecule type" value="Genomic_DNA"/>
</dbReference>
<keyword evidence="3" id="KW-0805">Transcription regulation</keyword>
<evidence type="ECO:0000256" key="6">
    <source>
        <dbReference type="ARBA" id="ARBA00023242"/>
    </source>
</evidence>
<evidence type="ECO:0000256" key="4">
    <source>
        <dbReference type="ARBA" id="ARBA00023125"/>
    </source>
</evidence>
<feature type="region of interest" description="Disordered" evidence="7">
    <location>
        <begin position="327"/>
        <end position="381"/>
    </location>
</feature>
<dbReference type="GO" id="GO:0001228">
    <property type="term" value="F:DNA-binding transcription activator activity, RNA polymerase II-specific"/>
    <property type="evidence" value="ECO:0007669"/>
    <property type="project" value="TreeGrafter"/>
</dbReference>
<dbReference type="PANTHER" id="PTHR13044">
    <property type="entry name" value="ACTIVATING TRANSCRIPTION FACTOR ATF 4/5"/>
    <property type="match status" value="1"/>
</dbReference>
<dbReference type="Gene3D" id="1.20.5.170">
    <property type="match status" value="1"/>
</dbReference>
<keyword evidence="11" id="KW-1185">Reference proteome</keyword>
<dbReference type="EMBL" id="JX908828">
    <property type="protein sequence ID" value="AGI97279.1"/>
    <property type="molecule type" value="mRNA"/>
</dbReference>
<feature type="compositionally biased region" description="Low complexity" evidence="7">
    <location>
        <begin position="237"/>
        <end position="257"/>
    </location>
</feature>
<feature type="compositionally biased region" description="Polar residues" evidence="7">
    <location>
        <begin position="223"/>
        <end position="236"/>
    </location>
</feature>
<dbReference type="PROSITE" id="PS50217">
    <property type="entry name" value="BZIP"/>
    <property type="match status" value="1"/>
</dbReference>
<evidence type="ECO:0000256" key="3">
    <source>
        <dbReference type="ARBA" id="ARBA00023015"/>
    </source>
</evidence>
<feature type="domain" description="BZIP" evidence="8">
    <location>
        <begin position="354"/>
        <end position="417"/>
    </location>
</feature>
<comment type="similarity">
    <text evidence="2">Belongs to the bZIP family.</text>
</comment>
<feature type="compositionally biased region" description="Basic residues" evidence="7">
    <location>
        <begin position="337"/>
        <end position="346"/>
    </location>
</feature>
<dbReference type="InterPro" id="IPR046347">
    <property type="entry name" value="bZIP_sf"/>
</dbReference>
<dbReference type="SUPFAM" id="SSF57959">
    <property type="entry name" value="Leucine zipper domain"/>
    <property type="match status" value="1"/>
</dbReference>
<dbReference type="AlphaFoldDB" id="M9T1Z8"/>
<evidence type="ECO:0000256" key="5">
    <source>
        <dbReference type="ARBA" id="ARBA00023163"/>
    </source>
</evidence>
<feature type="region of interest" description="Disordered" evidence="7">
    <location>
        <begin position="223"/>
        <end position="257"/>
    </location>
</feature>
<feature type="compositionally biased region" description="Basic and acidic residues" evidence="7">
    <location>
        <begin position="354"/>
        <end position="364"/>
    </location>
</feature>
<evidence type="ECO:0000313" key="10">
    <source>
        <dbReference type="EMBL" id="ROT67691.1"/>
    </source>
</evidence>
<reference evidence="9" key="2">
    <citation type="journal article" date="2013" name="PLoS ONE">
        <title>Activating Transcription Factor 4 and X Box Binding Protein 1 of Litopenaeus vannamei Transcriptional Regulated White Spot Syndrome Virus Genes Wsv023 and Wsv083.</title>
        <authorList>
            <person name="Li X.Y."/>
            <person name="Pang L.R."/>
            <person name="Chen Y.G."/>
            <person name="Weng S.P."/>
            <person name="Yue H.T."/>
            <person name="Zhang Z.Z."/>
            <person name="Chen Y.H."/>
            <person name="He J.G."/>
        </authorList>
    </citation>
    <scope>NUCLEOTIDE SEQUENCE</scope>
</reference>
<gene>
    <name evidence="9" type="primary">ATF4</name>
    <name evidence="10" type="ORF">C7M84_014222</name>
</gene>
<evidence type="ECO:0000313" key="9">
    <source>
        <dbReference type="EMBL" id="AGI97279.1"/>
    </source>
</evidence>
<dbReference type="GO" id="GO:0005634">
    <property type="term" value="C:nucleus"/>
    <property type="evidence" value="ECO:0007669"/>
    <property type="project" value="UniProtKB-SubCell"/>
</dbReference>
<evidence type="ECO:0000256" key="1">
    <source>
        <dbReference type="ARBA" id="ARBA00004123"/>
    </source>
</evidence>
<dbReference type="PANTHER" id="PTHR13044:SF14">
    <property type="entry name" value="CRYPTOCEPHAL, ISOFORM A"/>
    <property type="match status" value="1"/>
</dbReference>
<keyword evidence="6" id="KW-0539">Nucleus</keyword>
<evidence type="ECO:0000259" key="8">
    <source>
        <dbReference type="PROSITE" id="PS50217"/>
    </source>
</evidence>
<reference evidence="10 11" key="3">
    <citation type="submission" date="2018-04" db="EMBL/GenBank/DDBJ databases">
        <authorList>
            <person name="Zhang X."/>
            <person name="Yuan J."/>
            <person name="Li F."/>
            <person name="Xiang J."/>
        </authorList>
    </citation>
    <scope>NUCLEOTIDE SEQUENCE [LARGE SCALE GENOMIC DNA]</scope>
    <source>
        <tissue evidence="10">Muscle</tissue>
    </source>
</reference>
<sequence>MEYNTNGIAEWLFEAEQDFTFGAKAATCLHPATIQDAATSSSNFELPDWMETRDNLGLTNIDLFEDVMLPNNFKELPSTTTQALAYGMDEEDYSNTIKPEDMLVPLSELQPQENTPQRISVPVSEPPKITINVKKVIVPTAMKNKTVTNFSIPQASSNVLMNPAVTSQETQLAQPDNQDSSLAEADDLLDEWMKIVGNEPHLQELDSSVVEDFQDLLSQLDTPDSQLDASDVSSWGSEPASPVSLPSPVPSCGSVSPAQSNNDLSFLNIYSPKAEKSGAGASPYADSEVTWSPSEASFGVPASPLTIDKSALSPADANPIVEEEWNRSELHSYSRSPSKRKSRKTSARVAPYPENKRERKKEQNKQAALRYRQKKKQEDDDIMAKITAEEERQKELQARYKNLKQELTCMKKIMREVFIATGVVSADAFKKK</sequence>
<dbReference type="CDD" id="cd14692">
    <property type="entry name" value="bZIP_ATF4"/>
    <property type="match status" value="1"/>
</dbReference>
<evidence type="ECO:0000256" key="2">
    <source>
        <dbReference type="ARBA" id="ARBA00007163"/>
    </source>
</evidence>
<reference evidence="10 11" key="4">
    <citation type="submission" date="2019-01" db="EMBL/GenBank/DDBJ databases">
        <title>The decoding of complex shrimp genome reveals the adaptation for benthos swimmer, frequently molting mechanism and breeding impact on genome.</title>
        <authorList>
            <person name="Sun Y."/>
            <person name="Gao Y."/>
            <person name="Yu Y."/>
        </authorList>
    </citation>
    <scope>NUCLEOTIDE SEQUENCE [LARGE SCALE GENOMIC DNA]</scope>
    <source>
        <tissue evidence="10">Muscle</tissue>
    </source>
</reference>